<protein>
    <submittedName>
        <fullName evidence="1">Uncharacterized protein</fullName>
    </submittedName>
</protein>
<accession>A0A2T2WNA2</accession>
<evidence type="ECO:0000313" key="1">
    <source>
        <dbReference type="EMBL" id="PSR23717.1"/>
    </source>
</evidence>
<proteinExistence type="predicted"/>
<gene>
    <name evidence="1" type="ORF">C7B45_01485</name>
</gene>
<evidence type="ECO:0000313" key="2">
    <source>
        <dbReference type="Proteomes" id="UP000241848"/>
    </source>
</evidence>
<name>A0A2T2WNA2_9FIRM</name>
<organism evidence="1 2">
    <name type="scientific">Sulfobacillus acidophilus</name>
    <dbReference type="NCBI Taxonomy" id="53633"/>
    <lineage>
        <taxon>Bacteria</taxon>
        <taxon>Bacillati</taxon>
        <taxon>Bacillota</taxon>
        <taxon>Clostridia</taxon>
        <taxon>Eubacteriales</taxon>
        <taxon>Clostridiales Family XVII. Incertae Sedis</taxon>
        <taxon>Sulfobacillus</taxon>
    </lineage>
</organism>
<reference evidence="1 2" key="1">
    <citation type="journal article" date="2014" name="BMC Genomics">
        <title>Comparison of environmental and isolate Sulfobacillus genomes reveals diverse carbon, sulfur, nitrogen, and hydrogen metabolisms.</title>
        <authorList>
            <person name="Justice N.B."/>
            <person name="Norman A."/>
            <person name="Brown C.T."/>
            <person name="Singh A."/>
            <person name="Thomas B.C."/>
            <person name="Banfield J.F."/>
        </authorList>
    </citation>
    <scope>NUCLEOTIDE SEQUENCE [LARGE SCALE GENOMIC DNA]</scope>
    <source>
        <strain evidence="1">AMDSBA3</strain>
    </source>
</reference>
<dbReference type="AlphaFoldDB" id="A0A2T2WNA2"/>
<comment type="caution">
    <text evidence="1">The sequence shown here is derived from an EMBL/GenBank/DDBJ whole genome shotgun (WGS) entry which is preliminary data.</text>
</comment>
<dbReference type="EMBL" id="PXYV01000003">
    <property type="protein sequence ID" value="PSR23717.1"/>
    <property type="molecule type" value="Genomic_DNA"/>
</dbReference>
<sequence length="90" mass="10337">MSRHPNPIERLLGEAQCSALIEDRKVRARFVRKVFKAREGLQPFTSGLGPRIEKRERFLRQICGKSLIFRQRLIEDAPDDVLALSGFADD</sequence>
<dbReference type="Proteomes" id="UP000241848">
    <property type="component" value="Unassembled WGS sequence"/>
</dbReference>